<organism evidence="2">
    <name type="scientific">Haemonchus contortus</name>
    <name type="common">Barber pole worm</name>
    <dbReference type="NCBI Taxonomy" id="6289"/>
    <lineage>
        <taxon>Eukaryota</taxon>
        <taxon>Metazoa</taxon>
        <taxon>Ecdysozoa</taxon>
        <taxon>Nematoda</taxon>
        <taxon>Chromadorea</taxon>
        <taxon>Rhabditida</taxon>
        <taxon>Rhabditina</taxon>
        <taxon>Rhabditomorpha</taxon>
        <taxon>Strongyloidea</taxon>
        <taxon>Trichostrongylidae</taxon>
        <taxon>Haemonchus</taxon>
    </lineage>
</organism>
<sequence>MFWTKEVLNKKNISDPRRRDPRLRKPKPPVNNCDSSEVLTIKPLETFISGISLGWKKNRRSGGQKLFVGNSSE</sequence>
<evidence type="ECO:0000256" key="1">
    <source>
        <dbReference type="SAM" id="MobiDB-lite"/>
    </source>
</evidence>
<reference evidence="2" key="2">
    <citation type="submission" date="2013-05" db="EMBL/GenBank/DDBJ databases">
        <title>The genome and transcriptome of Haemonchus contortus: a key model parasite for drug and vaccine discovery.</title>
        <authorList>
            <person name="Laing R."/>
            <person name="Kikuchi T."/>
            <person name="Martinelli A."/>
            <person name="Tsai I.J."/>
            <person name="Beech R.N."/>
            <person name="Redman E."/>
            <person name="Holroyd N."/>
            <person name="Bartley D.J."/>
            <person name="Beasley H."/>
            <person name="Britton C."/>
            <person name="Curran D."/>
            <person name="Devaney E."/>
            <person name="Gilabert A."/>
            <person name="Jackson F."/>
            <person name="Hunt M."/>
            <person name="Johnston S."/>
            <person name="Kryukov I."/>
            <person name="Li K."/>
            <person name="Morrison A.A."/>
            <person name="Reid A.J."/>
            <person name="Sargison N."/>
            <person name="Saunders G."/>
            <person name="Wasmuth J.D."/>
            <person name="Wolstenholme A."/>
            <person name="Berriman M."/>
            <person name="Gilleard J.S."/>
            <person name="Cotton J.A."/>
        </authorList>
    </citation>
    <scope>NUCLEOTIDE SEQUENCE [LARGE SCALE GENOMIC DNA]</scope>
    <source>
        <strain evidence="2">ISE/inbred ISE</strain>
    </source>
</reference>
<comment type="caution">
    <text evidence="2">The sequence shown here is derived from an EMBL/GenBank/DDBJ whole genome shotgun (WGS) entry which is preliminary data.</text>
</comment>
<evidence type="ECO:0000313" key="2">
    <source>
        <dbReference type="EMBL" id="CDL94834.1"/>
    </source>
</evidence>
<dbReference type="AlphaFoldDB" id="W6NFY3"/>
<feature type="compositionally biased region" description="Basic and acidic residues" evidence="1">
    <location>
        <begin position="7"/>
        <end position="18"/>
    </location>
</feature>
<protein>
    <submittedName>
        <fullName evidence="2">Uncharacterized protein</fullName>
    </submittedName>
</protein>
<dbReference type="EMBL" id="CAVP010058543">
    <property type="protein sequence ID" value="CDL94834.1"/>
    <property type="molecule type" value="Genomic_DNA"/>
</dbReference>
<name>W6NFY3_HAECO</name>
<proteinExistence type="predicted"/>
<reference evidence="2" key="1">
    <citation type="submission" date="2013-03" db="EMBL/GenBank/DDBJ databases">
        <authorList>
            <person name="Aslett M."/>
        </authorList>
    </citation>
    <scope>NUCLEOTIDE SEQUENCE [LARGE SCALE GENOMIC DNA]</scope>
    <source>
        <strain evidence="2">ISE/inbred ISE</strain>
    </source>
</reference>
<accession>W6NFY3</accession>
<feature type="region of interest" description="Disordered" evidence="1">
    <location>
        <begin position="1"/>
        <end position="35"/>
    </location>
</feature>
<gene>
    <name evidence="2" type="ORF">HCOI_01228000</name>
</gene>